<comment type="caution">
    <text evidence="1">The sequence shown here is derived from an EMBL/GenBank/DDBJ whole genome shotgun (WGS) entry which is preliminary data.</text>
</comment>
<dbReference type="AlphaFoldDB" id="A0A927FKF5"/>
<dbReference type="EMBL" id="JACYFT010000003">
    <property type="protein sequence ID" value="MBD8051733.1"/>
    <property type="molecule type" value="Genomic_DNA"/>
</dbReference>
<proteinExistence type="predicted"/>
<name>A0A927FKF5_9BURK</name>
<dbReference type="RefSeq" id="WP_191820208.1">
    <property type="nucleotide sequence ID" value="NZ_JACYFT010000003.1"/>
</dbReference>
<sequence>MKLITEEEAKAPNLQVPTTRAITRGPGISLQTPLEVSAKSFAFKLAFEPRGGAKIDASSIKFEYLKQPIVDLTARFKPGLNGNTLELAQASVPVGTHPIRVWVRDSEGREAQTTIQLTAK</sequence>
<keyword evidence="2" id="KW-1185">Reference proteome</keyword>
<evidence type="ECO:0000313" key="1">
    <source>
        <dbReference type="EMBL" id="MBD8051733.1"/>
    </source>
</evidence>
<protein>
    <submittedName>
        <fullName evidence="1">Uncharacterized protein</fullName>
    </submittedName>
</protein>
<dbReference type="Proteomes" id="UP000647424">
    <property type="component" value="Unassembled WGS sequence"/>
</dbReference>
<organism evidence="1 2">
    <name type="scientific">Limnohabitans radicicola</name>
    <dbReference type="NCBI Taxonomy" id="2771427"/>
    <lineage>
        <taxon>Bacteria</taxon>
        <taxon>Pseudomonadati</taxon>
        <taxon>Pseudomonadota</taxon>
        <taxon>Betaproteobacteria</taxon>
        <taxon>Burkholderiales</taxon>
        <taxon>Comamonadaceae</taxon>
        <taxon>Limnohabitans</taxon>
    </lineage>
</organism>
<reference evidence="1" key="1">
    <citation type="submission" date="2020-09" db="EMBL/GenBank/DDBJ databases">
        <title>Genome seq and assembly of Limnohabitants sp.</title>
        <authorList>
            <person name="Chhetri G."/>
        </authorList>
    </citation>
    <scope>NUCLEOTIDE SEQUENCE</scope>
    <source>
        <strain evidence="1">JUR4</strain>
    </source>
</reference>
<evidence type="ECO:0000313" key="2">
    <source>
        <dbReference type="Proteomes" id="UP000647424"/>
    </source>
</evidence>
<gene>
    <name evidence="1" type="ORF">IC609_14395</name>
</gene>
<accession>A0A927FKF5</accession>